<accession>A0ABS9HPI4</accession>
<protein>
    <submittedName>
        <fullName evidence="1">Phytoene/squalene synthase family protein</fullName>
    </submittedName>
</protein>
<proteinExistence type="predicted"/>
<sequence>MSGADDRDSRVVVDDDRNGGIAAGNRAALDSFIAKWRQRWPEWGVAEVFVPAPGRSLASAWAALLQEWTDAAWGGRDPRPGEAKLAWWGEELEGWARGARRHPLGAVLQREAVDWPALSATLPALRASRERPRDHAEAFAMLDPFAAAVSEAEDRLFGIDAAVAAETAIAGRDAVAASLLQMRFFHEGDGHVPLAVLARAGEGAPLAIWAEQLRQRWPQAPASTLPRRLWAGLARARLARADPGRPLKPWVSLAVGWRAARARPRN</sequence>
<evidence type="ECO:0000313" key="2">
    <source>
        <dbReference type="Proteomes" id="UP001430796"/>
    </source>
</evidence>
<keyword evidence="2" id="KW-1185">Reference proteome</keyword>
<dbReference type="Proteomes" id="UP001430796">
    <property type="component" value="Unassembled WGS sequence"/>
</dbReference>
<gene>
    <name evidence="1" type="ORF">L3V18_03475</name>
</gene>
<reference evidence="2" key="1">
    <citation type="submission" date="2022-01" db="EMBL/GenBank/DDBJ databases">
        <title>Lysobacter chinensis sp. nov., a bacterium isolated from cow dung compost.</title>
        <authorList>
            <person name="Zhou L.Y."/>
        </authorList>
    </citation>
    <scope>NUCLEOTIDE SEQUENCE [LARGE SCALE GENOMIC DNA]</scope>
    <source>
        <strain evidence="2">TLK-CK17</strain>
    </source>
</reference>
<evidence type="ECO:0000313" key="1">
    <source>
        <dbReference type="EMBL" id="MCF7220851.1"/>
    </source>
</evidence>
<comment type="caution">
    <text evidence="1">The sequence shown here is derived from an EMBL/GenBank/DDBJ whole genome shotgun (WGS) entry which is preliminary data.</text>
</comment>
<name>A0ABS9HPI4_9GAMM</name>
<reference evidence="1 2" key="3">
    <citation type="submission" date="2022-01" db="EMBL/GenBank/DDBJ databases">
        <authorList>
            <person name="Zhou L.Y."/>
        </authorList>
    </citation>
    <scope>NUCLEOTIDE SEQUENCE [LARGE SCALE GENOMIC DNA]</scope>
    <source>
        <strain evidence="1 2">TLK-CK17</strain>
    </source>
</reference>
<organism evidence="1 2">
    <name type="scientific">Marilutibacter chinensis</name>
    <dbReference type="NCBI Taxonomy" id="2912247"/>
    <lineage>
        <taxon>Bacteria</taxon>
        <taxon>Pseudomonadati</taxon>
        <taxon>Pseudomonadota</taxon>
        <taxon>Gammaproteobacteria</taxon>
        <taxon>Lysobacterales</taxon>
        <taxon>Lysobacteraceae</taxon>
        <taxon>Marilutibacter</taxon>
    </lineage>
</organism>
<dbReference type="RefSeq" id="WP_237053193.1">
    <property type="nucleotide sequence ID" value="NZ_JAKJPO010000001.1"/>
</dbReference>
<reference evidence="1 2" key="2">
    <citation type="submission" date="2022-01" db="EMBL/GenBank/DDBJ databases">
        <title>Lysobacter chinensis sp. nov., a bacterium isolated from cow dung compost.</title>
        <authorList>
            <person name="Liu Y."/>
        </authorList>
    </citation>
    <scope>NUCLEOTIDE SEQUENCE [LARGE SCALE GENOMIC DNA]</scope>
    <source>
        <strain evidence="1 2">TLK-CK17</strain>
    </source>
</reference>
<dbReference type="EMBL" id="JAKJPO010000001">
    <property type="protein sequence ID" value="MCF7220851.1"/>
    <property type="molecule type" value="Genomic_DNA"/>
</dbReference>